<name>A0A1I7HLY9_9FIRM</name>
<keyword evidence="4 6" id="KW-1133">Transmembrane helix</keyword>
<dbReference type="Pfam" id="PF02687">
    <property type="entry name" value="FtsX"/>
    <property type="match status" value="1"/>
</dbReference>
<evidence type="ECO:0000256" key="5">
    <source>
        <dbReference type="ARBA" id="ARBA00023136"/>
    </source>
</evidence>
<dbReference type="PANTHER" id="PTHR46795">
    <property type="entry name" value="ABC TRANSPORTER PERMEASE-RELATED-RELATED"/>
    <property type="match status" value="1"/>
</dbReference>
<proteinExistence type="inferred from homology"/>
<keyword evidence="5 6" id="KW-0472">Membrane</keyword>
<feature type="transmembrane region" description="Helical" evidence="6">
    <location>
        <begin position="231"/>
        <end position="258"/>
    </location>
</feature>
<feature type="transmembrane region" description="Helical" evidence="6">
    <location>
        <begin position="553"/>
        <end position="574"/>
    </location>
</feature>
<evidence type="ECO:0000259" key="7">
    <source>
        <dbReference type="Pfam" id="PF02687"/>
    </source>
</evidence>
<dbReference type="STRING" id="155865.SAMN05216515_1211"/>
<feature type="transmembrane region" description="Helical" evidence="6">
    <location>
        <begin position="154"/>
        <end position="173"/>
    </location>
</feature>
<feature type="transmembrane region" description="Helical" evidence="6">
    <location>
        <begin position="112"/>
        <end position="134"/>
    </location>
</feature>
<dbReference type="GO" id="GO:0005886">
    <property type="term" value="C:plasma membrane"/>
    <property type="evidence" value="ECO:0007669"/>
    <property type="project" value="UniProtKB-SubCell"/>
</dbReference>
<dbReference type="InterPro" id="IPR052536">
    <property type="entry name" value="ABC-4_Integral_Memb_Prot"/>
</dbReference>
<evidence type="ECO:0000256" key="2">
    <source>
        <dbReference type="ARBA" id="ARBA00022475"/>
    </source>
</evidence>
<dbReference type="PIRSF" id="PIRSF018968">
    <property type="entry name" value="ABC_permease_BceB"/>
    <property type="match status" value="1"/>
</dbReference>
<evidence type="ECO:0000313" key="9">
    <source>
        <dbReference type="Proteomes" id="UP000198817"/>
    </source>
</evidence>
<dbReference type="EMBL" id="FPBT01000020">
    <property type="protein sequence ID" value="SFU61718.1"/>
    <property type="molecule type" value="Genomic_DNA"/>
</dbReference>
<feature type="transmembrane region" description="Helical" evidence="6">
    <location>
        <begin position="608"/>
        <end position="630"/>
    </location>
</feature>
<evidence type="ECO:0000313" key="8">
    <source>
        <dbReference type="EMBL" id="SFU61718.1"/>
    </source>
</evidence>
<gene>
    <name evidence="8" type="ORF">SAMN05216508_1201</name>
</gene>
<feature type="domain" description="ABC3 transporter permease C-terminal" evidence="7">
    <location>
        <begin position="65"/>
        <end position="164"/>
    </location>
</feature>
<feature type="transmembrane region" description="Helical" evidence="6">
    <location>
        <begin position="202"/>
        <end position="219"/>
    </location>
</feature>
<keyword evidence="3 6" id="KW-0812">Transmembrane</keyword>
<feature type="transmembrane region" description="Helical" evidence="6">
    <location>
        <begin position="642"/>
        <end position="666"/>
    </location>
</feature>
<feature type="transmembrane region" description="Helical" evidence="6">
    <location>
        <begin position="56"/>
        <end position="79"/>
    </location>
</feature>
<protein>
    <submittedName>
        <fullName evidence="8">Putative ABC transport system permease protein</fullName>
    </submittedName>
</protein>
<keyword evidence="9" id="KW-1185">Reference proteome</keyword>
<dbReference type="RefSeq" id="WP_090471633.1">
    <property type="nucleotide sequence ID" value="NZ_FOWF01000021.1"/>
</dbReference>
<accession>A0A1I7HLY9</accession>
<dbReference type="PANTHER" id="PTHR46795:SF3">
    <property type="entry name" value="ABC TRANSPORTER PERMEASE"/>
    <property type="match status" value="1"/>
</dbReference>
<evidence type="ECO:0000256" key="3">
    <source>
        <dbReference type="ARBA" id="ARBA00022692"/>
    </source>
</evidence>
<dbReference type="GO" id="GO:0055085">
    <property type="term" value="P:transmembrane transport"/>
    <property type="evidence" value="ECO:0007669"/>
    <property type="project" value="UniProtKB-UniRule"/>
</dbReference>
<organism evidence="8 9">
    <name type="scientific">Eubacterium pyruvativorans</name>
    <dbReference type="NCBI Taxonomy" id="155865"/>
    <lineage>
        <taxon>Bacteria</taxon>
        <taxon>Bacillati</taxon>
        <taxon>Bacillota</taxon>
        <taxon>Clostridia</taxon>
        <taxon>Eubacteriales</taxon>
        <taxon>Eubacteriaceae</taxon>
        <taxon>Eubacterium</taxon>
    </lineage>
</organism>
<dbReference type="InterPro" id="IPR027022">
    <property type="entry name" value="ABC_permease_BceB-typ"/>
</dbReference>
<reference evidence="8 9" key="1">
    <citation type="submission" date="2016-10" db="EMBL/GenBank/DDBJ databases">
        <authorList>
            <person name="de Groot N.N."/>
        </authorList>
    </citation>
    <scope>NUCLEOTIDE SEQUENCE [LARGE SCALE GENOMIC DNA]</scope>
    <source>
        <strain evidence="8 9">KHGC13</strain>
    </source>
</reference>
<keyword evidence="6" id="KW-0813">Transport</keyword>
<keyword evidence="2 6" id="KW-1003">Cell membrane</keyword>
<dbReference type="AlphaFoldDB" id="A0A1I7HLY9"/>
<evidence type="ECO:0000256" key="6">
    <source>
        <dbReference type="PIRNR" id="PIRNR018968"/>
    </source>
</evidence>
<comment type="subcellular location">
    <subcellularLocation>
        <location evidence="1 6">Cell membrane</location>
        <topology evidence="1 6">Multi-pass membrane protein</topology>
    </subcellularLocation>
</comment>
<dbReference type="Proteomes" id="UP000198817">
    <property type="component" value="Unassembled WGS sequence"/>
</dbReference>
<dbReference type="InterPro" id="IPR003838">
    <property type="entry name" value="ABC3_permease_C"/>
</dbReference>
<evidence type="ECO:0000256" key="1">
    <source>
        <dbReference type="ARBA" id="ARBA00004651"/>
    </source>
</evidence>
<sequence>MTGSNLSWTLALGNIRRERKFFVPYILASTGIVMMFYLLVYIWKDPGLKKISTGETLSALMGFGTVVVGVFAAIFLLYINNFLMKRRNKELGIYNILGMEKRHIGRILQMESLITSVISITAGILLGVVFSKLVQMIILKILGAPDQLTGTVNLQGVLYSVIFFSVLFELIQLRNRFRVQFSRPIELLKGSDSGEREPQGNIFLALTGAAFLVAGYTLALRVDDVLSGISFFFIAVILVIVGTYLLFTSVSVVVLKLLKKSTNYYYKPGHFTSVSGMLFRMKQNAVGMANICILATMVLVIISTTVCLNTGIDKTIQNLTPMKASLSGTMSGISKENGLKLISPASQSEVRQLAKKTAEEKNSRIQDMMVYTAYCPQVRYHSKNNTISYHLRYSTKSYTGSLMIIDEQQYKAITGKDLHLSGREVLTHTPSRANQVKINGKAFKARCTTENFLPTTASRTQGGAIVVKDRNVIQRIAAQDPAPTYTLYRAVTFTASGSEAVNRSIGNSLNTQLNREMQSYASKAKHAEGPAFFGSCSTYTEIHSMLKGFTNGFLFLGIFLGLLFTLAAALIIYYKQVSEGYYDKNNFAIMQQVGMSQAEVKRSIRSQVMFVFFTPIIVAACHMSGAFNMMNHILQLFGLQDTYLFLKCSGITFLLFTLLYLIVYLVTSREYYKIVSWKAGERLD</sequence>
<evidence type="ECO:0000256" key="4">
    <source>
        <dbReference type="ARBA" id="ARBA00022989"/>
    </source>
</evidence>
<feature type="transmembrane region" description="Helical" evidence="6">
    <location>
        <begin position="285"/>
        <end position="306"/>
    </location>
</feature>
<dbReference type="OrthoDB" id="9781780at2"/>
<feature type="transmembrane region" description="Helical" evidence="6">
    <location>
        <begin position="21"/>
        <end position="44"/>
    </location>
</feature>
<comment type="similarity">
    <text evidence="6">Belongs to the ABC-4 integral membrane protein family.</text>
</comment>